<reference evidence="10 11" key="1">
    <citation type="submission" date="2019-03" db="EMBL/GenBank/DDBJ databases">
        <title>Genomic Encyclopedia of Type Strains, Phase IV (KMG-V): Genome sequencing to study the core and pangenomes of soil and plant-associated prokaryotes.</title>
        <authorList>
            <person name="Whitman W."/>
        </authorList>
    </citation>
    <scope>NUCLEOTIDE SEQUENCE [LARGE SCALE GENOMIC DNA]</scope>
    <source>
        <strain evidence="10 11">IE4868</strain>
    </source>
</reference>
<dbReference type="InterPro" id="IPR036259">
    <property type="entry name" value="MFS_trans_sf"/>
</dbReference>
<dbReference type="CDD" id="cd17324">
    <property type="entry name" value="MFS_NepI_like"/>
    <property type="match status" value="1"/>
</dbReference>
<evidence type="ECO:0000313" key="11">
    <source>
        <dbReference type="Proteomes" id="UP000295507"/>
    </source>
</evidence>
<accession>A0A4R3RWQ4</accession>
<comment type="subcellular location">
    <subcellularLocation>
        <location evidence="1">Cell membrane</location>
        <topology evidence="1">Multi-pass membrane protein</topology>
    </subcellularLocation>
</comment>
<feature type="transmembrane region" description="Helical" evidence="8">
    <location>
        <begin position="327"/>
        <end position="351"/>
    </location>
</feature>
<dbReference type="Pfam" id="PF07690">
    <property type="entry name" value="MFS_1"/>
    <property type="match status" value="2"/>
</dbReference>
<feature type="transmembrane region" description="Helical" evidence="8">
    <location>
        <begin position="389"/>
        <end position="410"/>
    </location>
</feature>
<evidence type="ECO:0000256" key="3">
    <source>
        <dbReference type="ARBA" id="ARBA00022448"/>
    </source>
</evidence>
<keyword evidence="4" id="KW-1003">Cell membrane</keyword>
<keyword evidence="5 8" id="KW-0812">Transmembrane</keyword>
<dbReference type="PANTHER" id="PTHR43271:SF1">
    <property type="entry name" value="INNER MEMBRANE TRANSPORT PROTEIN YNFM"/>
    <property type="match status" value="1"/>
</dbReference>
<dbReference type="GO" id="GO:0022857">
    <property type="term" value="F:transmembrane transporter activity"/>
    <property type="evidence" value="ECO:0007669"/>
    <property type="project" value="InterPro"/>
</dbReference>
<feature type="transmembrane region" description="Helical" evidence="8">
    <location>
        <begin position="160"/>
        <end position="184"/>
    </location>
</feature>
<feature type="transmembrane region" description="Helical" evidence="8">
    <location>
        <begin position="126"/>
        <end position="148"/>
    </location>
</feature>
<feature type="transmembrane region" description="Helical" evidence="8">
    <location>
        <begin position="190"/>
        <end position="209"/>
    </location>
</feature>
<dbReference type="PROSITE" id="PS50850">
    <property type="entry name" value="MFS"/>
    <property type="match status" value="1"/>
</dbReference>
<comment type="caution">
    <text evidence="10">The sequence shown here is derived from an EMBL/GenBank/DDBJ whole genome shotgun (WGS) entry which is preliminary data.</text>
</comment>
<feature type="transmembrane region" description="Helical" evidence="8">
    <location>
        <begin position="73"/>
        <end position="93"/>
    </location>
</feature>
<dbReference type="InterPro" id="IPR011701">
    <property type="entry name" value="MFS"/>
</dbReference>
<dbReference type="GO" id="GO:0005886">
    <property type="term" value="C:plasma membrane"/>
    <property type="evidence" value="ECO:0007669"/>
    <property type="project" value="UniProtKB-SubCell"/>
</dbReference>
<evidence type="ECO:0000256" key="2">
    <source>
        <dbReference type="ARBA" id="ARBA00008335"/>
    </source>
</evidence>
<dbReference type="AlphaFoldDB" id="A0A4R3RWQ4"/>
<dbReference type="SUPFAM" id="SSF103473">
    <property type="entry name" value="MFS general substrate transporter"/>
    <property type="match status" value="1"/>
</dbReference>
<evidence type="ECO:0000256" key="1">
    <source>
        <dbReference type="ARBA" id="ARBA00004651"/>
    </source>
</evidence>
<feature type="transmembrane region" description="Helical" evidence="8">
    <location>
        <begin position="238"/>
        <end position="257"/>
    </location>
</feature>
<evidence type="ECO:0000256" key="6">
    <source>
        <dbReference type="ARBA" id="ARBA00022989"/>
    </source>
</evidence>
<evidence type="ECO:0000313" key="10">
    <source>
        <dbReference type="EMBL" id="TCU38582.1"/>
    </source>
</evidence>
<feature type="transmembrane region" description="Helical" evidence="8">
    <location>
        <begin position="277"/>
        <end position="296"/>
    </location>
</feature>
<feature type="transmembrane region" description="Helical" evidence="8">
    <location>
        <begin position="363"/>
        <end position="383"/>
    </location>
</feature>
<evidence type="ECO:0000256" key="8">
    <source>
        <dbReference type="SAM" id="Phobius"/>
    </source>
</evidence>
<keyword evidence="7 8" id="KW-0472">Membrane</keyword>
<dbReference type="Gene3D" id="1.20.1250.20">
    <property type="entry name" value="MFS general substrate transporter like domains"/>
    <property type="match status" value="1"/>
</dbReference>
<dbReference type="InterPro" id="IPR020846">
    <property type="entry name" value="MFS_dom"/>
</dbReference>
<feature type="transmembrane region" description="Helical" evidence="8">
    <location>
        <begin position="37"/>
        <end position="61"/>
    </location>
</feature>
<feature type="domain" description="Major facilitator superfamily (MFS) profile" evidence="9">
    <location>
        <begin position="31"/>
        <end position="413"/>
    </location>
</feature>
<comment type="similarity">
    <text evidence="2">Belongs to the major facilitator superfamily.</text>
</comment>
<organism evidence="10 11">
    <name type="scientific">Rhizobium azibense</name>
    <dbReference type="NCBI Taxonomy" id="1136135"/>
    <lineage>
        <taxon>Bacteria</taxon>
        <taxon>Pseudomonadati</taxon>
        <taxon>Pseudomonadota</taxon>
        <taxon>Alphaproteobacteria</taxon>
        <taxon>Hyphomicrobiales</taxon>
        <taxon>Rhizobiaceae</taxon>
        <taxon>Rhizobium/Agrobacterium group</taxon>
        <taxon>Rhizobium</taxon>
    </lineage>
</organism>
<evidence type="ECO:0000259" key="9">
    <source>
        <dbReference type="PROSITE" id="PS50850"/>
    </source>
</evidence>
<keyword evidence="3" id="KW-0813">Transport</keyword>
<evidence type="ECO:0000256" key="5">
    <source>
        <dbReference type="ARBA" id="ARBA00022692"/>
    </source>
</evidence>
<feature type="transmembrane region" description="Helical" evidence="8">
    <location>
        <begin position="303"/>
        <end position="321"/>
    </location>
</feature>
<evidence type="ECO:0000256" key="7">
    <source>
        <dbReference type="ARBA" id="ARBA00023136"/>
    </source>
</evidence>
<feature type="transmembrane region" description="Helical" evidence="8">
    <location>
        <begin position="100"/>
        <end position="120"/>
    </location>
</feature>
<sequence length="418" mass="43855">MHKTAVMSDISPMEIPAAPPAKEYLQRGTASYRRASLALFLSGFSTFSLLYCVQPLLPIFADEFSVSPAESSLALSLSTGFLAIAIICAAIISEGLGRRSLMSISLVGAAALTIAAAFVPDWHLLLVVRALQGFVLGGVPAVAMAYLAEEIDPRGLGATMGLYVGGTAFGGMSGRVLTGILAQYLTWRPAMFLIGATGLVAAAGFIALLPASRNFIRRPGFDPKFHLKAWLAHMRNPALPFIFAIAFLAMGSFVTVYNYAGFRLVAAPYGLTQSELGLIFTVYLFGIGASSLGGLLGDRFGHFAVLLTGIAITAVGAALTLSAFLPVIIFGIVVLTSGFFMSHSIASGLVGKLARGTKGHASSLYMLGYYVGSSVMGSAGGWFFAIEGWTAVVCFTLAMLALAFAAACAARSFSRRKF</sequence>
<dbReference type="PANTHER" id="PTHR43271">
    <property type="entry name" value="BLL2771 PROTEIN"/>
    <property type="match status" value="1"/>
</dbReference>
<keyword evidence="6 8" id="KW-1133">Transmembrane helix</keyword>
<dbReference type="EMBL" id="SMBK01000004">
    <property type="protein sequence ID" value="TCU38582.1"/>
    <property type="molecule type" value="Genomic_DNA"/>
</dbReference>
<dbReference type="Proteomes" id="UP000295507">
    <property type="component" value="Unassembled WGS sequence"/>
</dbReference>
<evidence type="ECO:0000256" key="4">
    <source>
        <dbReference type="ARBA" id="ARBA00022475"/>
    </source>
</evidence>
<proteinExistence type="inferred from homology"/>
<dbReference type="PROSITE" id="PS00216">
    <property type="entry name" value="SUGAR_TRANSPORT_1"/>
    <property type="match status" value="1"/>
</dbReference>
<dbReference type="InterPro" id="IPR005829">
    <property type="entry name" value="Sugar_transporter_CS"/>
</dbReference>
<gene>
    <name evidence="10" type="ORF">EV129_104186</name>
</gene>
<protein>
    <submittedName>
        <fullName evidence="10">YNFM family putative membrane transporter</fullName>
    </submittedName>
</protein>
<name>A0A4R3RWQ4_9HYPH</name>